<feature type="transmembrane region" description="Helical" evidence="13">
    <location>
        <begin position="467"/>
        <end position="484"/>
    </location>
</feature>
<keyword evidence="18" id="KW-1185">Reference proteome</keyword>
<dbReference type="InterPro" id="IPR053951">
    <property type="entry name" value="K_trans_N"/>
</dbReference>
<keyword evidence="7 13" id="KW-0812">Transmembrane</keyword>
<keyword evidence="5" id="KW-0997">Cell inner membrane</keyword>
<evidence type="ECO:0000256" key="6">
    <source>
        <dbReference type="ARBA" id="ARBA00022538"/>
    </source>
</evidence>
<reference evidence="17 18" key="1">
    <citation type="submission" date="2023-10" db="EMBL/GenBank/DDBJ databases">
        <title>Sorlinia euscelidii gen. nov., sp. nov., an acetic acid bacteria isolated from the gut of Euscelidius variegatus emitter.</title>
        <authorList>
            <person name="Michoud G."/>
            <person name="Marasco R."/>
            <person name="Seferji K."/>
            <person name="Gonella E."/>
            <person name="Garuglieri E."/>
            <person name="Alma A."/>
            <person name="Mapelli F."/>
            <person name="Borin S."/>
            <person name="Daffonchio D."/>
            <person name="Crotti E."/>
        </authorList>
    </citation>
    <scope>NUCLEOTIDE SEQUENCE [LARGE SCALE GENOMIC DNA]</scope>
    <source>
        <strain evidence="17 18">EV16P</strain>
    </source>
</reference>
<keyword evidence="12 13" id="KW-0472">Membrane</keyword>
<keyword evidence="6 13" id="KW-0633">Potassium transport</keyword>
<evidence type="ECO:0000256" key="12">
    <source>
        <dbReference type="ARBA" id="ARBA00023136"/>
    </source>
</evidence>
<protein>
    <recommendedName>
        <fullName evidence="13">Probable potassium transport system protein Kup</fullName>
    </recommendedName>
</protein>
<evidence type="ECO:0000259" key="15">
    <source>
        <dbReference type="Pfam" id="PF02705"/>
    </source>
</evidence>
<name>A0ABU7U0S0_9PROT</name>
<comment type="catalytic activity">
    <reaction evidence="13">
        <text>K(+)(in) + H(+)(in) = K(+)(out) + H(+)(out)</text>
        <dbReference type="Rhea" id="RHEA:28490"/>
        <dbReference type="ChEBI" id="CHEBI:15378"/>
        <dbReference type="ChEBI" id="CHEBI:29103"/>
    </reaction>
</comment>
<sequence>MTSTHDRSQHGHKGHHEGGHHLTETHPHEVTAGLIREFGRDGGHKSAPVGVAGLLGVLGVVFGDIGTSPLYAFQTSVEIIGGGQRPIHTWEIMGLESLTFWALMIVVTLKYVLLIMRADHNGEGGIVALMSLAQRVCHTPQYRWLLGVVGIAGACLFFGDGIITPAISVLSAIEGIEVSIPSAAHVVVPVAIIILIALFSAQALGTGKIGRAFGPIMLIWFIVIGTLGAISIAQNPHILLSLSPYYAAQFVVYHRFLSFIALGSVVLSVTGAEALYADMGHFGRQPIRYAWCVLVLPSLALNYLGQGALLIRSPDALQNPFFHLAPHWAQIPILILATFATVIASQAGISGGFSLFRQLMLLGYLPRMRVKHTNPYEEAQIYLPFFNWLLAIGAVMLVLAFRSSSALAAAYGIAVTGTFVCTTLLALVVFHRVFKWSKWLTALVFGFFFLSDASFFTSNVLKIPEGGWVPLAIGLCATIMMTTWQRGRNLVRQRQRADNLPMATFLARLPHSRTPRVPGTAVFLTADPNIVPNCLLHNLRHNKVLHQNIFFVTVQNLNQPEAERGHRATVQELAPHIHRVIVRYGFMELPNVTRALEDLRSAGIEFDPIQASYFVSREIVVRSSLPKLPIWRMWLFLFLARNAVSVTEFFRIPPDRVVEFGVRISI</sequence>
<keyword evidence="10 13" id="KW-1133">Transmembrane helix</keyword>
<evidence type="ECO:0000256" key="11">
    <source>
        <dbReference type="ARBA" id="ARBA00023065"/>
    </source>
</evidence>
<evidence type="ECO:0000256" key="13">
    <source>
        <dbReference type="HAMAP-Rule" id="MF_01522"/>
    </source>
</evidence>
<feature type="transmembrane region" description="Helical" evidence="13">
    <location>
        <begin position="92"/>
        <end position="113"/>
    </location>
</feature>
<feature type="transmembrane region" description="Helical" evidence="13">
    <location>
        <begin position="49"/>
        <end position="72"/>
    </location>
</feature>
<dbReference type="InterPro" id="IPR023051">
    <property type="entry name" value="Kup"/>
</dbReference>
<dbReference type="InterPro" id="IPR003855">
    <property type="entry name" value="K+_transporter"/>
</dbReference>
<evidence type="ECO:0000259" key="16">
    <source>
        <dbReference type="Pfam" id="PF22776"/>
    </source>
</evidence>
<dbReference type="InterPro" id="IPR053952">
    <property type="entry name" value="K_trans_C"/>
</dbReference>
<evidence type="ECO:0000256" key="3">
    <source>
        <dbReference type="ARBA" id="ARBA00022448"/>
    </source>
</evidence>
<feature type="region of interest" description="Disordered" evidence="14">
    <location>
        <begin position="1"/>
        <end position="24"/>
    </location>
</feature>
<evidence type="ECO:0000256" key="4">
    <source>
        <dbReference type="ARBA" id="ARBA00022475"/>
    </source>
</evidence>
<comment type="similarity">
    <text evidence="2 13">Belongs to the HAK/KUP transporter (TC 2.A.72) family.</text>
</comment>
<keyword evidence="8 13" id="KW-0769">Symport</keyword>
<accession>A0ABU7U0S0</accession>
<feature type="transmembrane region" description="Helical" evidence="13">
    <location>
        <begin position="182"/>
        <end position="201"/>
    </location>
</feature>
<organism evidence="17 18">
    <name type="scientific">Sorlinia euscelidii</name>
    <dbReference type="NCBI Taxonomy" id="3081148"/>
    <lineage>
        <taxon>Bacteria</taxon>
        <taxon>Pseudomonadati</taxon>
        <taxon>Pseudomonadota</taxon>
        <taxon>Alphaproteobacteria</taxon>
        <taxon>Acetobacterales</taxon>
        <taxon>Acetobacteraceae</taxon>
        <taxon>Sorlinia</taxon>
    </lineage>
</organism>
<feature type="transmembrane region" description="Helical" evidence="13">
    <location>
        <begin position="407"/>
        <end position="430"/>
    </location>
</feature>
<comment type="caution">
    <text evidence="17">The sequence shown here is derived from an EMBL/GenBank/DDBJ whole genome shotgun (WGS) entry which is preliminary data.</text>
</comment>
<dbReference type="Pfam" id="PF02705">
    <property type="entry name" value="K_trans"/>
    <property type="match status" value="1"/>
</dbReference>
<evidence type="ECO:0000256" key="10">
    <source>
        <dbReference type="ARBA" id="ARBA00022989"/>
    </source>
</evidence>
<dbReference type="Pfam" id="PF22776">
    <property type="entry name" value="K_trans_C"/>
    <property type="match status" value="1"/>
</dbReference>
<gene>
    <name evidence="13" type="primary">kup</name>
    <name evidence="17" type="ORF">DOFOFD_05570</name>
</gene>
<evidence type="ECO:0000256" key="2">
    <source>
        <dbReference type="ARBA" id="ARBA00007019"/>
    </source>
</evidence>
<feature type="transmembrane region" description="Helical" evidence="13">
    <location>
        <begin position="331"/>
        <end position="360"/>
    </location>
</feature>
<feature type="transmembrane region" description="Helical" evidence="13">
    <location>
        <begin position="442"/>
        <end position="461"/>
    </location>
</feature>
<dbReference type="EMBL" id="JAWJZY010000002">
    <property type="protein sequence ID" value="MEE8658475.1"/>
    <property type="molecule type" value="Genomic_DNA"/>
</dbReference>
<feature type="transmembrane region" description="Helical" evidence="13">
    <location>
        <begin position="253"/>
        <end position="277"/>
    </location>
</feature>
<evidence type="ECO:0000256" key="1">
    <source>
        <dbReference type="ARBA" id="ARBA00004141"/>
    </source>
</evidence>
<feature type="transmembrane region" description="Helical" evidence="13">
    <location>
        <begin position="144"/>
        <end position="170"/>
    </location>
</feature>
<evidence type="ECO:0000256" key="5">
    <source>
        <dbReference type="ARBA" id="ARBA00022519"/>
    </source>
</evidence>
<dbReference type="Proteomes" id="UP001312908">
    <property type="component" value="Unassembled WGS sequence"/>
</dbReference>
<evidence type="ECO:0000313" key="17">
    <source>
        <dbReference type="EMBL" id="MEE8658475.1"/>
    </source>
</evidence>
<keyword evidence="9 13" id="KW-0630">Potassium</keyword>
<dbReference type="PANTHER" id="PTHR30540">
    <property type="entry name" value="OSMOTIC STRESS POTASSIUM TRANSPORTER"/>
    <property type="match status" value="1"/>
</dbReference>
<keyword evidence="4 13" id="KW-1003">Cell membrane</keyword>
<evidence type="ECO:0000256" key="14">
    <source>
        <dbReference type="SAM" id="MobiDB-lite"/>
    </source>
</evidence>
<dbReference type="HAMAP" id="MF_01522">
    <property type="entry name" value="Kup"/>
    <property type="match status" value="1"/>
</dbReference>
<feature type="transmembrane region" description="Helical" evidence="13">
    <location>
        <begin position="289"/>
        <end position="311"/>
    </location>
</feature>
<feature type="domain" description="K+ potassium transporter C-terminal" evidence="16">
    <location>
        <begin position="518"/>
        <end position="666"/>
    </location>
</feature>
<feature type="domain" description="K+ potassium transporter integral membrane" evidence="15">
    <location>
        <begin position="55"/>
        <end position="507"/>
    </location>
</feature>
<keyword evidence="11 13" id="KW-0406">Ion transport</keyword>
<evidence type="ECO:0000256" key="7">
    <source>
        <dbReference type="ARBA" id="ARBA00022692"/>
    </source>
</evidence>
<proteinExistence type="inferred from homology"/>
<evidence type="ECO:0000256" key="9">
    <source>
        <dbReference type="ARBA" id="ARBA00022958"/>
    </source>
</evidence>
<comment type="function">
    <text evidence="13">Transport of potassium into the cell. Likely operates as a K(+):H(+) symporter.</text>
</comment>
<evidence type="ECO:0000256" key="8">
    <source>
        <dbReference type="ARBA" id="ARBA00022847"/>
    </source>
</evidence>
<dbReference type="PANTHER" id="PTHR30540:SF79">
    <property type="entry name" value="LOW AFFINITY POTASSIUM TRANSPORT SYSTEM PROTEIN KUP"/>
    <property type="match status" value="1"/>
</dbReference>
<keyword evidence="3 13" id="KW-0813">Transport</keyword>
<dbReference type="RefSeq" id="WP_394819399.1">
    <property type="nucleotide sequence ID" value="NZ_JAWJZY010000002.1"/>
</dbReference>
<feature type="transmembrane region" description="Helical" evidence="13">
    <location>
        <begin position="213"/>
        <end position="233"/>
    </location>
</feature>
<comment type="subcellular location">
    <subcellularLocation>
        <location evidence="13">Cell membrane</location>
        <topology evidence="13">Multi-pass membrane protein</topology>
    </subcellularLocation>
    <subcellularLocation>
        <location evidence="1">Membrane</location>
        <topology evidence="1">Multi-pass membrane protein</topology>
    </subcellularLocation>
</comment>
<feature type="transmembrane region" description="Helical" evidence="13">
    <location>
        <begin position="381"/>
        <end position="401"/>
    </location>
</feature>
<evidence type="ECO:0000313" key="18">
    <source>
        <dbReference type="Proteomes" id="UP001312908"/>
    </source>
</evidence>